<dbReference type="SUPFAM" id="SSF54001">
    <property type="entry name" value="Cysteine proteinases"/>
    <property type="match status" value="1"/>
</dbReference>
<comment type="similarity">
    <text evidence="1">Belongs to the peptidase C40 family.</text>
</comment>
<dbReference type="GO" id="GO:0008234">
    <property type="term" value="F:cysteine-type peptidase activity"/>
    <property type="evidence" value="ECO:0007669"/>
    <property type="project" value="UniProtKB-KW"/>
</dbReference>
<dbReference type="InterPro" id="IPR000064">
    <property type="entry name" value="NLP_P60_dom"/>
</dbReference>
<dbReference type="GO" id="GO:0006508">
    <property type="term" value="P:proteolysis"/>
    <property type="evidence" value="ECO:0007669"/>
    <property type="project" value="UniProtKB-KW"/>
</dbReference>
<dbReference type="Gene3D" id="3.90.1720.10">
    <property type="entry name" value="endopeptidase domain like (from Nostoc punctiforme)"/>
    <property type="match status" value="1"/>
</dbReference>
<dbReference type="RefSeq" id="WP_148938998.1">
    <property type="nucleotide sequence ID" value="NZ_VTEI01000003.1"/>
</dbReference>
<dbReference type="OrthoDB" id="363232at2"/>
<dbReference type="AlphaFoldDB" id="A0A5D4NW08"/>
<feature type="domain" description="NlpC/P60" evidence="6">
    <location>
        <begin position="324"/>
        <end position="442"/>
    </location>
</feature>
<evidence type="ECO:0000256" key="1">
    <source>
        <dbReference type="ARBA" id="ARBA00007074"/>
    </source>
</evidence>
<evidence type="ECO:0000313" key="8">
    <source>
        <dbReference type="Proteomes" id="UP000322267"/>
    </source>
</evidence>
<dbReference type="EMBL" id="VTEI01000003">
    <property type="protein sequence ID" value="TYS17664.1"/>
    <property type="molecule type" value="Genomic_DNA"/>
</dbReference>
<name>A0A5D4NW08_9BACI</name>
<feature type="signal peptide" evidence="5">
    <location>
        <begin position="1"/>
        <end position="33"/>
    </location>
</feature>
<reference evidence="7 8" key="1">
    <citation type="submission" date="2019-08" db="EMBL/GenBank/DDBJ databases">
        <title>Bacillus genomes from the desert of Cuatro Cienegas, Coahuila.</title>
        <authorList>
            <person name="Olmedo-Alvarez G."/>
        </authorList>
    </citation>
    <scope>NUCLEOTIDE SEQUENCE [LARGE SCALE GENOMIC DNA]</scope>
    <source>
        <strain evidence="7 8">CH34_1T</strain>
    </source>
</reference>
<dbReference type="InterPro" id="IPR038765">
    <property type="entry name" value="Papain-like_cys_pep_sf"/>
</dbReference>
<keyword evidence="3" id="KW-0378">Hydrolase</keyword>
<evidence type="ECO:0000256" key="5">
    <source>
        <dbReference type="SAM" id="SignalP"/>
    </source>
</evidence>
<evidence type="ECO:0000256" key="4">
    <source>
        <dbReference type="ARBA" id="ARBA00022807"/>
    </source>
</evidence>
<dbReference type="Gene3D" id="3.40.50.12090">
    <property type="match status" value="2"/>
</dbReference>
<feature type="chain" id="PRO_5022755845" evidence="5">
    <location>
        <begin position="34"/>
        <end position="443"/>
    </location>
</feature>
<evidence type="ECO:0000256" key="3">
    <source>
        <dbReference type="ARBA" id="ARBA00022801"/>
    </source>
</evidence>
<accession>A0A5D4NW08</accession>
<keyword evidence="5" id="KW-0732">Signal</keyword>
<dbReference type="Pfam" id="PF04122">
    <property type="entry name" value="CW_binding_2"/>
    <property type="match status" value="3"/>
</dbReference>
<evidence type="ECO:0000313" key="7">
    <source>
        <dbReference type="EMBL" id="TYS17664.1"/>
    </source>
</evidence>
<comment type="caution">
    <text evidence="7">The sequence shown here is derived from an EMBL/GenBank/DDBJ whole genome shotgun (WGS) entry which is preliminary data.</text>
</comment>
<dbReference type="PANTHER" id="PTHR30032:SF8">
    <property type="entry name" value="GERMINATION-SPECIFIC N-ACETYLMURAMOYL-L-ALANINE AMIDASE"/>
    <property type="match status" value="1"/>
</dbReference>
<sequence length="443" mass="47995">MTKQHLLTRKNKLIAMAIVCFCLFLSLGESALADDVSVDRLSGTNRYDTSVKVSQKGWPKGADSVVIAVGDNFPDALAGAPLAYKYNAPILLVPKNKLSGNVYHEIKRLGAKKAFILGGTSVVESSVESQLKRMGLEIDRIAGKNRYETASKIADYIGGTKAVVTYGDNFPDSLSIASYAASNSMPILLTDDKALPSATKNALKKYRSTIVVGGERAVSKKVYNELPSPRRITGSNRYETATKVVNSLYSTSSTKESTIATGESFADALTGSVIAAKNDQPIVLVESDSVPAVVRETINDYQMNSFTIIGGKSVISEQAEKMLTFNPEVLINSAKKHLGTPYKWAGTTPAGFDCSGFVMYVFGQHDISVPRTTTDIWNKGKRVSKPSVGDLVVFTTYKPGPSHVGIYMGDNKFIHSGDRGVEITSMDNVYWNPRYMGAVSFLE</sequence>
<dbReference type="PANTHER" id="PTHR30032">
    <property type="entry name" value="N-ACETYLMURAMOYL-L-ALANINE AMIDASE-RELATED"/>
    <property type="match status" value="1"/>
</dbReference>
<dbReference type="PROSITE" id="PS51935">
    <property type="entry name" value="NLPC_P60"/>
    <property type="match status" value="1"/>
</dbReference>
<protein>
    <submittedName>
        <fullName evidence="7">N-acetylmuramoyl-L-alanine amidase</fullName>
    </submittedName>
</protein>
<evidence type="ECO:0000256" key="2">
    <source>
        <dbReference type="ARBA" id="ARBA00022670"/>
    </source>
</evidence>
<evidence type="ECO:0000259" key="6">
    <source>
        <dbReference type="PROSITE" id="PS51935"/>
    </source>
</evidence>
<dbReference type="Pfam" id="PF00877">
    <property type="entry name" value="NLPC_P60"/>
    <property type="match status" value="1"/>
</dbReference>
<dbReference type="Proteomes" id="UP000322267">
    <property type="component" value="Unassembled WGS sequence"/>
</dbReference>
<organism evidence="7 8">
    <name type="scientific">Rossellomorea vietnamensis</name>
    <dbReference type="NCBI Taxonomy" id="218284"/>
    <lineage>
        <taxon>Bacteria</taxon>
        <taxon>Bacillati</taxon>
        <taxon>Bacillota</taxon>
        <taxon>Bacilli</taxon>
        <taxon>Bacillales</taxon>
        <taxon>Bacillaceae</taxon>
        <taxon>Rossellomorea</taxon>
    </lineage>
</organism>
<keyword evidence="4" id="KW-0788">Thiol protease</keyword>
<proteinExistence type="inferred from homology"/>
<dbReference type="InterPro" id="IPR051922">
    <property type="entry name" value="Bact_Sporulation_Assoc"/>
</dbReference>
<dbReference type="InterPro" id="IPR007253">
    <property type="entry name" value="Cell_wall-bd_2"/>
</dbReference>
<keyword evidence="2" id="KW-0645">Protease</keyword>
<gene>
    <name evidence="7" type="ORF">FZC78_07325</name>
</gene>